<dbReference type="RefSeq" id="WP_281908044.1">
    <property type="nucleotide sequence ID" value="NZ_AP026966.1"/>
</dbReference>
<feature type="domain" description="HTH lysR-type" evidence="5">
    <location>
        <begin position="4"/>
        <end position="61"/>
    </location>
</feature>
<keyword evidence="3" id="KW-0238">DNA-binding</keyword>
<dbReference type="Gene3D" id="1.10.10.10">
    <property type="entry name" value="Winged helix-like DNA-binding domain superfamily/Winged helix DNA-binding domain"/>
    <property type="match status" value="1"/>
</dbReference>
<keyword evidence="7" id="KW-1185">Reference proteome</keyword>
<dbReference type="PANTHER" id="PTHR30126:SF4">
    <property type="entry name" value="LYSR FAMILY TRANSCRIPTIONAL REGULATOR"/>
    <property type="match status" value="1"/>
</dbReference>
<keyword evidence="2" id="KW-0805">Transcription regulation</keyword>
<gene>
    <name evidence="6" type="ORF">MasN3_28720</name>
</gene>
<proteinExistence type="inferred from homology"/>
<reference evidence="6" key="1">
    <citation type="submission" date="2022-11" db="EMBL/GenBank/DDBJ databases">
        <title>Isolation and characterization of PLA-degrading bacterium Massilia sp. from Antarctic soil.</title>
        <authorList>
            <person name="Sato K."/>
            <person name="Gomez-Fuentes C."/>
            <person name="Ahmad S.A."/>
            <person name="Zulkharnain A."/>
        </authorList>
    </citation>
    <scope>NUCLEOTIDE SEQUENCE</scope>
    <source>
        <strain evidence="6">N-3</strain>
    </source>
</reference>
<accession>A0ABM8C852</accession>
<dbReference type="InterPro" id="IPR036388">
    <property type="entry name" value="WH-like_DNA-bd_sf"/>
</dbReference>
<protein>
    <submittedName>
        <fullName evidence="6">Transcriptional regulator</fullName>
    </submittedName>
</protein>
<organism evidence="6 7">
    <name type="scientific">Massilia varians</name>
    <dbReference type="NCBI Taxonomy" id="457921"/>
    <lineage>
        <taxon>Bacteria</taxon>
        <taxon>Pseudomonadati</taxon>
        <taxon>Pseudomonadota</taxon>
        <taxon>Betaproteobacteria</taxon>
        <taxon>Burkholderiales</taxon>
        <taxon>Oxalobacteraceae</taxon>
        <taxon>Telluria group</taxon>
        <taxon>Massilia</taxon>
    </lineage>
</organism>
<dbReference type="PANTHER" id="PTHR30126">
    <property type="entry name" value="HTH-TYPE TRANSCRIPTIONAL REGULATOR"/>
    <property type="match status" value="1"/>
</dbReference>
<dbReference type="InterPro" id="IPR036390">
    <property type="entry name" value="WH_DNA-bd_sf"/>
</dbReference>
<evidence type="ECO:0000259" key="5">
    <source>
        <dbReference type="PROSITE" id="PS50931"/>
    </source>
</evidence>
<evidence type="ECO:0000313" key="6">
    <source>
        <dbReference type="EMBL" id="BDT59378.1"/>
    </source>
</evidence>
<dbReference type="Pfam" id="PF03466">
    <property type="entry name" value="LysR_substrate"/>
    <property type="match status" value="1"/>
</dbReference>
<dbReference type="SUPFAM" id="SSF46785">
    <property type="entry name" value="Winged helix' DNA-binding domain"/>
    <property type="match status" value="1"/>
</dbReference>
<dbReference type="Gene3D" id="3.40.190.10">
    <property type="entry name" value="Periplasmic binding protein-like II"/>
    <property type="match status" value="2"/>
</dbReference>
<evidence type="ECO:0000256" key="2">
    <source>
        <dbReference type="ARBA" id="ARBA00023015"/>
    </source>
</evidence>
<evidence type="ECO:0000313" key="7">
    <source>
        <dbReference type="Proteomes" id="UP001163336"/>
    </source>
</evidence>
<evidence type="ECO:0000256" key="1">
    <source>
        <dbReference type="ARBA" id="ARBA00009437"/>
    </source>
</evidence>
<dbReference type="InterPro" id="IPR000847">
    <property type="entry name" value="LysR_HTH_N"/>
</dbReference>
<dbReference type="InterPro" id="IPR005119">
    <property type="entry name" value="LysR_subst-bd"/>
</dbReference>
<sequence length="321" mass="34947">MLKLSLDALDIVDTIARKGSFAGAAKELFRVPSTISYTVAKLEEDLGVRLFDRFGPKVALTAAGRELLKEGRYLLRAAGDLESRVRRVASGWETELAIGMDSMLAPSGLQPDIEAFYEVADQTRLRLVSEVLSGTWDALLDRRVDLLVGAAGEGPSGGGYTAEPLGSSRFVFAVAPGHPLAAIDRPLQKADLLDYRAVAVSDSARQLGPRTVGLLFGQDTLAVPDMETKFAFQLRGIGFGFLPEPWARPAIEAGLLVEMEVVEPKPDETFYLAWRSGEEGAALAWWLERVRAQSPFARLIARHCHEAQMRLQLGAQAGRAK</sequence>
<evidence type="ECO:0000256" key="4">
    <source>
        <dbReference type="ARBA" id="ARBA00023163"/>
    </source>
</evidence>
<dbReference type="PROSITE" id="PS50931">
    <property type="entry name" value="HTH_LYSR"/>
    <property type="match status" value="1"/>
</dbReference>
<dbReference type="Pfam" id="PF00126">
    <property type="entry name" value="HTH_1"/>
    <property type="match status" value="1"/>
</dbReference>
<comment type="similarity">
    <text evidence="1">Belongs to the LysR transcriptional regulatory family.</text>
</comment>
<name>A0ABM8C852_9BURK</name>
<dbReference type="EMBL" id="AP026966">
    <property type="protein sequence ID" value="BDT59378.1"/>
    <property type="molecule type" value="Genomic_DNA"/>
</dbReference>
<evidence type="ECO:0000256" key="3">
    <source>
        <dbReference type="ARBA" id="ARBA00023125"/>
    </source>
</evidence>
<dbReference type="Proteomes" id="UP001163336">
    <property type="component" value="Chromosome"/>
</dbReference>
<dbReference type="SUPFAM" id="SSF53850">
    <property type="entry name" value="Periplasmic binding protein-like II"/>
    <property type="match status" value="1"/>
</dbReference>
<keyword evidence="4" id="KW-0804">Transcription</keyword>